<gene>
    <name evidence="3" type="ORF">ANCCEY_05192</name>
</gene>
<organism evidence="3 4">
    <name type="scientific">Ancylostoma ceylanicum</name>
    <dbReference type="NCBI Taxonomy" id="53326"/>
    <lineage>
        <taxon>Eukaryota</taxon>
        <taxon>Metazoa</taxon>
        <taxon>Ecdysozoa</taxon>
        <taxon>Nematoda</taxon>
        <taxon>Chromadorea</taxon>
        <taxon>Rhabditida</taxon>
        <taxon>Rhabditina</taxon>
        <taxon>Rhabditomorpha</taxon>
        <taxon>Strongyloidea</taxon>
        <taxon>Ancylostomatidae</taxon>
        <taxon>Ancylostomatinae</taxon>
        <taxon>Ancylostoma</taxon>
    </lineage>
</organism>
<dbReference type="AlphaFoldDB" id="A0A0D6LUE6"/>
<evidence type="ECO:0000313" key="4">
    <source>
        <dbReference type="Proteomes" id="UP000054495"/>
    </source>
</evidence>
<accession>A0A0D6LUE6</accession>
<evidence type="ECO:0000256" key="2">
    <source>
        <dbReference type="SAM" id="Phobius"/>
    </source>
</evidence>
<dbReference type="Proteomes" id="UP000054495">
    <property type="component" value="Unassembled WGS sequence"/>
</dbReference>
<keyword evidence="2" id="KW-0812">Transmembrane</keyword>
<evidence type="ECO:0000256" key="1">
    <source>
        <dbReference type="SAM" id="MobiDB-lite"/>
    </source>
</evidence>
<keyword evidence="4" id="KW-1185">Reference proteome</keyword>
<reference evidence="3 4" key="1">
    <citation type="submission" date="2013-05" db="EMBL/GenBank/DDBJ databases">
        <title>Draft genome of the parasitic nematode Anyclostoma ceylanicum.</title>
        <authorList>
            <person name="Mitreva M."/>
        </authorList>
    </citation>
    <scope>NUCLEOTIDE SEQUENCE [LARGE SCALE GENOMIC DNA]</scope>
</reference>
<sequence>MAYFGVLMTDRTGVAPHRVFMFTVHGISALLWIGYSIEERISASRRIHENENEKKVAISIISKADSLTPTAPPQPPQPTAQVAIHSAL</sequence>
<evidence type="ECO:0000313" key="3">
    <source>
        <dbReference type="EMBL" id="EPB75700.1"/>
    </source>
</evidence>
<dbReference type="EMBL" id="KE124890">
    <property type="protein sequence ID" value="EPB75700.1"/>
    <property type="molecule type" value="Genomic_DNA"/>
</dbReference>
<proteinExistence type="predicted"/>
<protein>
    <submittedName>
        <fullName evidence="3">Uncharacterized protein</fullName>
    </submittedName>
</protein>
<keyword evidence="2" id="KW-1133">Transmembrane helix</keyword>
<feature type="transmembrane region" description="Helical" evidence="2">
    <location>
        <begin position="20"/>
        <end position="37"/>
    </location>
</feature>
<feature type="region of interest" description="Disordered" evidence="1">
    <location>
        <begin position="67"/>
        <end position="88"/>
    </location>
</feature>
<keyword evidence="2" id="KW-0472">Membrane</keyword>
<name>A0A0D6LUE6_9BILA</name>